<dbReference type="GO" id="GO:0008270">
    <property type="term" value="F:zinc ion binding"/>
    <property type="evidence" value="ECO:0007669"/>
    <property type="project" value="UniProtKB-KW"/>
</dbReference>
<dbReference type="GO" id="GO:0003676">
    <property type="term" value="F:nucleic acid binding"/>
    <property type="evidence" value="ECO:0007669"/>
    <property type="project" value="InterPro"/>
</dbReference>
<gene>
    <name evidence="3" type="ORF">Edafosvirus5_59</name>
</gene>
<name>A0A3G4ZVW7_9VIRU</name>
<dbReference type="SUPFAM" id="SSF57756">
    <property type="entry name" value="Retrovirus zinc finger-like domains"/>
    <property type="match status" value="1"/>
</dbReference>
<organism evidence="3">
    <name type="scientific">Edafosvirus sp</name>
    <dbReference type="NCBI Taxonomy" id="2487765"/>
    <lineage>
        <taxon>Viruses</taxon>
        <taxon>Varidnaviria</taxon>
        <taxon>Bamfordvirae</taxon>
        <taxon>Nucleocytoviricota</taxon>
        <taxon>Megaviricetes</taxon>
        <taxon>Imitervirales</taxon>
        <taxon>Mimiviridae</taxon>
        <taxon>Klosneuvirinae</taxon>
    </lineage>
</organism>
<dbReference type="InterPro" id="IPR001878">
    <property type="entry name" value="Znf_CCHC"/>
</dbReference>
<evidence type="ECO:0000313" key="3">
    <source>
        <dbReference type="EMBL" id="AYV78141.1"/>
    </source>
</evidence>
<dbReference type="InterPro" id="IPR036875">
    <property type="entry name" value="Znf_CCHC_sf"/>
</dbReference>
<keyword evidence="1" id="KW-0479">Metal-binding</keyword>
<keyword evidence="1" id="KW-0862">Zinc</keyword>
<reference evidence="3" key="1">
    <citation type="submission" date="2018-10" db="EMBL/GenBank/DDBJ databases">
        <title>Hidden diversity of soil giant viruses.</title>
        <authorList>
            <person name="Schulz F."/>
            <person name="Alteio L."/>
            <person name="Goudeau D."/>
            <person name="Ryan E.M."/>
            <person name="Malmstrom R.R."/>
            <person name="Blanchard J."/>
            <person name="Woyke T."/>
        </authorList>
    </citation>
    <scope>NUCLEOTIDE SEQUENCE</scope>
    <source>
        <strain evidence="3">EDV1</strain>
    </source>
</reference>
<sequence length="358" mass="41605">MVNLYVFRLQYNKYYVGLTDERVEDLYLKYVNETLDDIEWMVKYKPIGIVETYKIKDTAEEDKKTLHYMALYEIDNVRGGSFSSFDISDDETRLIKKLMKSNFNKCFKCDKADHFAYECPPVKPVIPEIDVNLNTTLILSQEVNLFELLQPKFIGVGKEMKFPTYNILLFENIIGSKYVKHVNFDCNNVNFLPVMGMGAINAIICSEDMYSNVDYTLTTLNLNNFINLERLFILINYKNGYRNVPNAAIDIIDDKKTSQTDVVISDTEAIIEYSLTETNHNEINIKDVKEKNTKGNPVYTKGNPVYTKGNPVYTKGNPVYQSTYKKFHYKTIIKTNKKIEVYIIDKPQYDLFIKEALD</sequence>
<protein>
    <submittedName>
        <fullName evidence="3">GIY-YIG nuclease</fullName>
    </submittedName>
</protein>
<evidence type="ECO:0000259" key="2">
    <source>
        <dbReference type="PROSITE" id="PS50158"/>
    </source>
</evidence>
<evidence type="ECO:0000256" key="1">
    <source>
        <dbReference type="PROSITE-ProRule" id="PRU00047"/>
    </source>
</evidence>
<accession>A0A3G4ZVW7</accession>
<dbReference type="PROSITE" id="PS50158">
    <property type="entry name" value="ZF_CCHC"/>
    <property type="match status" value="1"/>
</dbReference>
<keyword evidence="1" id="KW-0863">Zinc-finger</keyword>
<proteinExistence type="predicted"/>
<dbReference type="EMBL" id="MK072070">
    <property type="protein sequence ID" value="AYV78141.1"/>
    <property type="molecule type" value="Genomic_DNA"/>
</dbReference>
<feature type="domain" description="CCHC-type" evidence="2">
    <location>
        <begin position="105"/>
        <end position="120"/>
    </location>
</feature>